<dbReference type="InterPro" id="IPR007728">
    <property type="entry name" value="Pre-SET_dom"/>
</dbReference>
<keyword evidence="3" id="KW-0489">Methyltransferase</keyword>
<accession>A0A397J7J6</accession>
<dbReference type="Pfam" id="PF05033">
    <property type="entry name" value="Pre-SET"/>
    <property type="match status" value="1"/>
</dbReference>
<reference evidence="11 12" key="1">
    <citation type="submission" date="2018-08" db="EMBL/GenBank/DDBJ databases">
        <title>Genome and evolution of the arbuscular mycorrhizal fungus Diversispora epigaea (formerly Glomus versiforme) and its bacterial endosymbionts.</title>
        <authorList>
            <person name="Sun X."/>
            <person name="Fei Z."/>
            <person name="Harrison M."/>
        </authorList>
    </citation>
    <scope>NUCLEOTIDE SEQUENCE [LARGE SCALE GENOMIC DNA]</scope>
    <source>
        <strain evidence="11 12">IT104</strain>
    </source>
</reference>
<dbReference type="GO" id="GO:0042054">
    <property type="term" value="F:histone methyltransferase activity"/>
    <property type="evidence" value="ECO:0007669"/>
    <property type="project" value="InterPro"/>
</dbReference>
<dbReference type="PROSITE" id="PS50867">
    <property type="entry name" value="PRE_SET"/>
    <property type="match status" value="1"/>
</dbReference>
<comment type="caution">
    <text evidence="11">The sequence shown here is derived from an EMBL/GenBank/DDBJ whole genome shotgun (WGS) entry which is preliminary data.</text>
</comment>
<keyword evidence="12" id="KW-1185">Reference proteome</keyword>
<evidence type="ECO:0000313" key="12">
    <source>
        <dbReference type="Proteomes" id="UP000266861"/>
    </source>
</evidence>
<evidence type="ECO:0000256" key="8">
    <source>
        <dbReference type="SAM" id="MobiDB-lite"/>
    </source>
</evidence>
<dbReference type="SMART" id="SM00317">
    <property type="entry name" value="SET"/>
    <property type="match status" value="1"/>
</dbReference>
<evidence type="ECO:0008006" key="13">
    <source>
        <dbReference type="Google" id="ProtNLM"/>
    </source>
</evidence>
<evidence type="ECO:0000256" key="3">
    <source>
        <dbReference type="ARBA" id="ARBA00022603"/>
    </source>
</evidence>
<proteinExistence type="predicted"/>
<evidence type="ECO:0000256" key="1">
    <source>
        <dbReference type="ARBA" id="ARBA00004286"/>
    </source>
</evidence>
<evidence type="ECO:0000256" key="2">
    <source>
        <dbReference type="ARBA" id="ARBA00022454"/>
    </source>
</evidence>
<dbReference type="OrthoDB" id="308383at2759"/>
<dbReference type="InterPro" id="IPR050973">
    <property type="entry name" value="H3K9_Histone-Lys_N-MTase"/>
</dbReference>
<feature type="compositionally biased region" description="Low complexity" evidence="8">
    <location>
        <begin position="14"/>
        <end position="47"/>
    </location>
</feature>
<feature type="region of interest" description="Disordered" evidence="8">
    <location>
        <begin position="1"/>
        <end position="47"/>
    </location>
</feature>
<feature type="domain" description="Pre-SET" evidence="10">
    <location>
        <begin position="286"/>
        <end position="347"/>
    </location>
</feature>
<dbReference type="EMBL" id="PQFF01000082">
    <property type="protein sequence ID" value="RHZ84051.1"/>
    <property type="molecule type" value="Genomic_DNA"/>
</dbReference>
<keyword evidence="4" id="KW-0808">Transferase</keyword>
<dbReference type="PROSITE" id="PS50280">
    <property type="entry name" value="SET"/>
    <property type="match status" value="1"/>
</dbReference>
<dbReference type="GO" id="GO:0032259">
    <property type="term" value="P:methylation"/>
    <property type="evidence" value="ECO:0007669"/>
    <property type="project" value="UniProtKB-KW"/>
</dbReference>
<name>A0A397J7J6_9GLOM</name>
<sequence length="501" mass="58712">MTKVNNKFKKKNDNSNQFTTIKTTNTNNKNNKNNNNNSNSYQNNCNSRRSNRAITNINNNNLNNLNNSTIINSTISTIPVSEYNLKSYFTPRIVYLWIKNLESITYLTQELNERLNSDFISLEWVRFREYLKNNPDQIKDSNFEVNLIKKYYFLNYEYSIELIQAISAIMFRSPIYVKGIWDSLDKKNNKNNNDDSTAMTNINDILDSNSKILQDVYEKITQIEKKFMEFDLQYEELWNSKFIANVGAIPYSIFNDIDGERLPILEFTFENLIHWDVGSPDEDYNYGCTCKDNCKDVTNCSCVQHGEVDYPFNKNGKLIRSDIGAIYECNSFCGCNFTCPNRIIQNSNNCNKNLQIFKTKNKGWGVRTLKPIKEGSFVMEHLGEIINHQTSEIRSVCYDKLNIMTYFDLDYGYNKKSKDKVLCLDSNYWCNISRFLNHSCDANLVTIPFFVEHKDNRFQRIAFFAQRDIPKYSEITVDYKIHDDDFVCLCGTKYCSYNKIE</sequence>
<dbReference type="GO" id="GO:0005694">
    <property type="term" value="C:chromosome"/>
    <property type="evidence" value="ECO:0007669"/>
    <property type="project" value="UniProtKB-SubCell"/>
</dbReference>
<dbReference type="GO" id="GO:0008270">
    <property type="term" value="F:zinc ion binding"/>
    <property type="evidence" value="ECO:0007669"/>
    <property type="project" value="InterPro"/>
</dbReference>
<dbReference type="PANTHER" id="PTHR46223:SF3">
    <property type="entry name" value="HISTONE-LYSINE N-METHYLTRANSFERASE SET-23"/>
    <property type="match status" value="1"/>
</dbReference>
<keyword evidence="2" id="KW-0158">Chromosome</keyword>
<protein>
    <recommendedName>
        <fullName evidence="13">SET domain-containing protein</fullName>
    </recommendedName>
</protein>
<evidence type="ECO:0000256" key="5">
    <source>
        <dbReference type="ARBA" id="ARBA00022691"/>
    </source>
</evidence>
<evidence type="ECO:0000259" key="9">
    <source>
        <dbReference type="PROSITE" id="PS50280"/>
    </source>
</evidence>
<feature type="domain" description="SET" evidence="9">
    <location>
        <begin position="352"/>
        <end position="480"/>
    </location>
</feature>
<evidence type="ECO:0000259" key="10">
    <source>
        <dbReference type="PROSITE" id="PS50867"/>
    </source>
</evidence>
<dbReference type="SMART" id="SM00468">
    <property type="entry name" value="PreSET"/>
    <property type="match status" value="1"/>
</dbReference>
<dbReference type="Gene3D" id="2.170.270.10">
    <property type="entry name" value="SET domain"/>
    <property type="match status" value="1"/>
</dbReference>
<dbReference type="Pfam" id="PF00856">
    <property type="entry name" value="SET"/>
    <property type="match status" value="1"/>
</dbReference>
<dbReference type="PANTHER" id="PTHR46223">
    <property type="entry name" value="HISTONE-LYSINE N-METHYLTRANSFERASE SUV39H"/>
    <property type="match status" value="1"/>
</dbReference>
<evidence type="ECO:0000256" key="6">
    <source>
        <dbReference type="ARBA" id="ARBA00022723"/>
    </source>
</evidence>
<dbReference type="Proteomes" id="UP000266861">
    <property type="component" value="Unassembled WGS sequence"/>
</dbReference>
<dbReference type="STRING" id="1348612.A0A397J7J6"/>
<feature type="compositionally biased region" description="Basic residues" evidence="8">
    <location>
        <begin position="1"/>
        <end position="10"/>
    </location>
</feature>
<comment type="subcellular location">
    <subcellularLocation>
        <location evidence="1">Chromosome</location>
    </subcellularLocation>
</comment>
<dbReference type="AlphaFoldDB" id="A0A397J7J6"/>
<keyword evidence="7" id="KW-0862">Zinc</keyword>
<keyword evidence="5" id="KW-0949">S-adenosyl-L-methionine</keyword>
<evidence type="ECO:0000256" key="4">
    <source>
        <dbReference type="ARBA" id="ARBA00022679"/>
    </source>
</evidence>
<evidence type="ECO:0000313" key="11">
    <source>
        <dbReference type="EMBL" id="RHZ84051.1"/>
    </source>
</evidence>
<dbReference type="SUPFAM" id="SSF82199">
    <property type="entry name" value="SET domain"/>
    <property type="match status" value="1"/>
</dbReference>
<keyword evidence="6" id="KW-0479">Metal-binding</keyword>
<dbReference type="InterPro" id="IPR046341">
    <property type="entry name" value="SET_dom_sf"/>
</dbReference>
<dbReference type="InterPro" id="IPR001214">
    <property type="entry name" value="SET_dom"/>
</dbReference>
<gene>
    <name evidence="11" type="ORF">Glove_86g207</name>
</gene>
<dbReference type="GO" id="GO:0005634">
    <property type="term" value="C:nucleus"/>
    <property type="evidence" value="ECO:0007669"/>
    <property type="project" value="InterPro"/>
</dbReference>
<evidence type="ECO:0000256" key="7">
    <source>
        <dbReference type="ARBA" id="ARBA00022833"/>
    </source>
</evidence>
<organism evidence="11 12">
    <name type="scientific">Diversispora epigaea</name>
    <dbReference type="NCBI Taxonomy" id="1348612"/>
    <lineage>
        <taxon>Eukaryota</taxon>
        <taxon>Fungi</taxon>
        <taxon>Fungi incertae sedis</taxon>
        <taxon>Mucoromycota</taxon>
        <taxon>Glomeromycotina</taxon>
        <taxon>Glomeromycetes</taxon>
        <taxon>Diversisporales</taxon>
        <taxon>Diversisporaceae</taxon>
        <taxon>Diversispora</taxon>
    </lineage>
</organism>